<dbReference type="OrthoDB" id="6247875at2759"/>
<dbReference type="Gene3D" id="1.10.30.10">
    <property type="entry name" value="High mobility group box domain"/>
    <property type="match status" value="1"/>
</dbReference>
<feature type="DNA-binding region" description="HMG box" evidence="3">
    <location>
        <begin position="18"/>
        <end position="86"/>
    </location>
</feature>
<evidence type="ECO:0000256" key="2">
    <source>
        <dbReference type="ARBA" id="ARBA00023163"/>
    </source>
</evidence>
<proteinExistence type="predicted"/>
<dbReference type="AlphaFoldDB" id="A0A8H7QLS3"/>
<dbReference type="InterPro" id="IPR036910">
    <property type="entry name" value="HMG_box_dom_sf"/>
</dbReference>
<accession>A0A8H7QLS3</accession>
<keyword evidence="2" id="KW-0804">Transcription</keyword>
<dbReference type="Proteomes" id="UP000650833">
    <property type="component" value="Unassembled WGS sequence"/>
</dbReference>
<protein>
    <recommendedName>
        <fullName evidence="4">HMG box domain-containing protein</fullName>
    </recommendedName>
</protein>
<dbReference type="GO" id="GO:0030154">
    <property type="term" value="P:cell differentiation"/>
    <property type="evidence" value="ECO:0007669"/>
    <property type="project" value="TreeGrafter"/>
</dbReference>
<dbReference type="SMART" id="SM00398">
    <property type="entry name" value="HMG"/>
    <property type="match status" value="1"/>
</dbReference>
<dbReference type="GO" id="GO:0000978">
    <property type="term" value="F:RNA polymerase II cis-regulatory region sequence-specific DNA binding"/>
    <property type="evidence" value="ECO:0007669"/>
    <property type="project" value="TreeGrafter"/>
</dbReference>
<dbReference type="PANTHER" id="PTHR10270:SF161">
    <property type="entry name" value="SEX-DETERMINING REGION Y PROTEIN"/>
    <property type="match status" value="1"/>
</dbReference>
<dbReference type="Pfam" id="PF00505">
    <property type="entry name" value="HMG_box"/>
    <property type="match status" value="1"/>
</dbReference>
<sequence length="339" mass="38426">MPKLNSYKRTFKQKKSEIPRPLNSFMIFRMEHQARVGMEYPGATHQEISKKLSVKWRNLNSKEKKVYTDKAAVAKEEHKLLYPDYKYCPRRRNGPPRGVKKANDTKSIQVIDQSIPVFQYENYLTNSSNPETSNIFIPVTTTPHPLEIVDLTFDNMAMQSDPILINAPCYDNLLLCPTLNKPFNQGPSSSPAFSFLSPYSGVSPSISSEYDPTVLQLPELFEPFLGIRPYSCGQLDDFMSEPALYQCDLNVGYQQVDLSVPFNTCDMPSMSNFMPLSQFSLSETLQDHKLLSTVKNYTQTIEETITQVLGSSPSFDTVTNTIAPVTAPLLTQPFHFINF</sequence>
<dbReference type="InterPro" id="IPR009071">
    <property type="entry name" value="HMG_box_dom"/>
</dbReference>
<feature type="domain" description="HMG box" evidence="4">
    <location>
        <begin position="18"/>
        <end position="86"/>
    </location>
</feature>
<dbReference type="GO" id="GO:0005634">
    <property type="term" value="C:nucleus"/>
    <property type="evidence" value="ECO:0007669"/>
    <property type="project" value="UniProtKB-UniRule"/>
</dbReference>
<dbReference type="InterPro" id="IPR050140">
    <property type="entry name" value="SRY-related_HMG-box_TF-like"/>
</dbReference>
<dbReference type="CDD" id="cd01389">
    <property type="entry name" value="HMG-box_ROX1-like"/>
    <property type="match status" value="1"/>
</dbReference>
<evidence type="ECO:0000313" key="5">
    <source>
        <dbReference type="EMBL" id="KAG2194846.1"/>
    </source>
</evidence>
<organism evidence="5 6">
    <name type="scientific">Mucor plumbeus</name>
    <dbReference type="NCBI Taxonomy" id="97098"/>
    <lineage>
        <taxon>Eukaryota</taxon>
        <taxon>Fungi</taxon>
        <taxon>Fungi incertae sedis</taxon>
        <taxon>Mucoromycota</taxon>
        <taxon>Mucoromycotina</taxon>
        <taxon>Mucoromycetes</taxon>
        <taxon>Mucorales</taxon>
        <taxon>Mucorineae</taxon>
        <taxon>Mucoraceae</taxon>
        <taxon>Mucor</taxon>
    </lineage>
</organism>
<comment type="caution">
    <text evidence="5">The sequence shown here is derived from an EMBL/GenBank/DDBJ whole genome shotgun (WGS) entry which is preliminary data.</text>
</comment>
<name>A0A8H7QLS3_9FUNG</name>
<dbReference type="GO" id="GO:0001228">
    <property type="term" value="F:DNA-binding transcription activator activity, RNA polymerase II-specific"/>
    <property type="evidence" value="ECO:0007669"/>
    <property type="project" value="TreeGrafter"/>
</dbReference>
<gene>
    <name evidence="5" type="ORF">INT46_011467</name>
</gene>
<dbReference type="EMBL" id="JAEPRC010000561">
    <property type="protein sequence ID" value="KAG2194846.1"/>
    <property type="molecule type" value="Genomic_DNA"/>
</dbReference>
<evidence type="ECO:0000256" key="1">
    <source>
        <dbReference type="ARBA" id="ARBA00023125"/>
    </source>
</evidence>
<dbReference type="SUPFAM" id="SSF47095">
    <property type="entry name" value="HMG-box"/>
    <property type="match status" value="1"/>
</dbReference>
<dbReference type="PROSITE" id="PS50118">
    <property type="entry name" value="HMG_BOX_2"/>
    <property type="match status" value="1"/>
</dbReference>
<evidence type="ECO:0000256" key="3">
    <source>
        <dbReference type="PROSITE-ProRule" id="PRU00267"/>
    </source>
</evidence>
<evidence type="ECO:0000313" key="6">
    <source>
        <dbReference type="Proteomes" id="UP000650833"/>
    </source>
</evidence>
<keyword evidence="1 3" id="KW-0238">DNA-binding</keyword>
<evidence type="ECO:0000259" key="4">
    <source>
        <dbReference type="PROSITE" id="PS50118"/>
    </source>
</evidence>
<dbReference type="PANTHER" id="PTHR10270">
    <property type="entry name" value="SOX TRANSCRIPTION FACTOR"/>
    <property type="match status" value="1"/>
</dbReference>
<keyword evidence="3" id="KW-0539">Nucleus</keyword>
<keyword evidence="6" id="KW-1185">Reference proteome</keyword>
<reference evidence="5" key="1">
    <citation type="submission" date="2020-12" db="EMBL/GenBank/DDBJ databases">
        <title>Metabolic potential, ecology and presence of endohyphal bacteria is reflected in genomic diversity of Mucoromycotina.</title>
        <authorList>
            <person name="Muszewska A."/>
            <person name="Okrasinska A."/>
            <person name="Steczkiewicz K."/>
            <person name="Drgas O."/>
            <person name="Orlowska M."/>
            <person name="Perlinska-Lenart U."/>
            <person name="Aleksandrzak-Piekarczyk T."/>
            <person name="Szatraj K."/>
            <person name="Zielenkiewicz U."/>
            <person name="Pilsyk S."/>
            <person name="Malc E."/>
            <person name="Mieczkowski P."/>
            <person name="Kruszewska J.S."/>
            <person name="Biernat P."/>
            <person name="Pawlowska J."/>
        </authorList>
    </citation>
    <scope>NUCLEOTIDE SEQUENCE</scope>
    <source>
        <strain evidence="5">CBS 226.32</strain>
    </source>
</reference>